<evidence type="ECO:0000256" key="3">
    <source>
        <dbReference type="ARBA" id="ARBA00022448"/>
    </source>
</evidence>
<keyword evidence="10 11" id="KW-0066">ATP synthesis</keyword>
<keyword evidence="7 11" id="KW-1133">Transmembrane helix</keyword>
<dbReference type="KEGG" id="sli:Slin_3216"/>
<comment type="subunit">
    <text evidence="11">F-type ATPases have 2 components, CF(1) - the catalytic core - and CF(0) - the membrane proton channel. CF(1) has five subunits: alpha(3), beta(3), gamma(1), delta(1), epsilon(1). CF(0) has three main subunits: a(1), b(2) and c(9-12). The alpha and beta chains form an alternating ring which encloses part of the gamma chain. CF(1) is attached to CF(0) by a central stalk formed by the gamma and epsilon chains, while a peripheral stalk is formed by the delta and b chains.</text>
</comment>
<dbReference type="Proteomes" id="UP000002028">
    <property type="component" value="Chromosome"/>
</dbReference>
<dbReference type="CDD" id="cd00310">
    <property type="entry name" value="ATP-synt_Fo_a_6"/>
    <property type="match status" value="1"/>
</dbReference>
<feature type="transmembrane region" description="Helical" evidence="11">
    <location>
        <begin position="219"/>
        <end position="241"/>
    </location>
</feature>
<evidence type="ECO:0000256" key="8">
    <source>
        <dbReference type="ARBA" id="ARBA00023065"/>
    </source>
</evidence>
<dbReference type="EMBL" id="CP001769">
    <property type="protein sequence ID" value="ADB39227.1"/>
    <property type="molecule type" value="Genomic_DNA"/>
</dbReference>
<dbReference type="Pfam" id="PF00119">
    <property type="entry name" value="ATP-synt_A"/>
    <property type="match status" value="1"/>
</dbReference>
<feature type="transmembrane region" description="Helical" evidence="11">
    <location>
        <begin position="193"/>
        <end position="213"/>
    </location>
</feature>
<dbReference type="InterPro" id="IPR000568">
    <property type="entry name" value="ATP_synth_F0_asu"/>
</dbReference>
<dbReference type="eggNOG" id="COG0356">
    <property type="taxonomic scope" value="Bacteria"/>
</dbReference>
<name>D2QMG4_SPILD</name>
<accession>D2QMG4</accession>
<sequence>MLRSAINRILLATALILSSLVGAQAQEHAHEGEAHANHEGEAKAAKGKFDVGGMIMHHIKDDHGWEFAHGVTLPLPVILYSKDRGLEVFSSSNLAHEATYNGYKNVHGKIHRVNEAGEVDHEAKVYNFSITKNVASLLLSAVIMLLVFSAVSRGYAKNKGKAPSGIQSFLEPIILFVRDEIAKPSIGPKYTKYLPYLLTLFFFILVNNLLGLLPGAANLTGNITVTLVLAVITFVIVTFSGNKHYWLHILKPTGVPVALLPIMIPVEIVGVFMKPLSLMIRLFANITAGHIIILSLLGLIFMANNMGGMGTSVAISPVVLFFTLFLNLIELLVAFLQAFIFTLLTAMYIGSAVEEHHDADHGIGYEGTTSELG</sequence>
<feature type="transmembrane region" description="Helical" evidence="11">
    <location>
        <begin position="279"/>
        <end position="301"/>
    </location>
</feature>
<dbReference type="InterPro" id="IPR045083">
    <property type="entry name" value="ATP_synth_F0_asu_bact/mt"/>
</dbReference>
<evidence type="ECO:0000256" key="10">
    <source>
        <dbReference type="ARBA" id="ARBA00023310"/>
    </source>
</evidence>
<dbReference type="AlphaFoldDB" id="D2QMG4"/>
<evidence type="ECO:0000313" key="14">
    <source>
        <dbReference type="EMBL" id="ADB39227.1"/>
    </source>
</evidence>
<keyword evidence="6 11" id="KW-0375">Hydrogen ion transport</keyword>
<evidence type="ECO:0000256" key="1">
    <source>
        <dbReference type="ARBA" id="ARBA00004141"/>
    </source>
</evidence>
<evidence type="ECO:0000313" key="15">
    <source>
        <dbReference type="Proteomes" id="UP000002028"/>
    </source>
</evidence>
<dbReference type="HOGENOM" id="CLU_041018_0_0_10"/>
<dbReference type="InterPro" id="IPR035908">
    <property type="entry name" value="F0_ATP_A_sf"/>
</dbReference>
<protein>
    <recommendedName>
        <fullName evidence="11 12">ATP synthase subunit a</fullName>
    </recommendedName>
    <alternativeName>
        <fullName evidence="11">ATP synthase F0 sector subunit a</fullName>
    </alternativeName>
    <alternativeName>
        <fullName evidence="11">F-ATPase subunit 6</fullName>
    </alternativeName>
</protein>
<evidence type="ECO:0000256" key="6">
    <source>
        <dbReference type="ARBA" id="ARBA00022781"/>
    </source>
</evidence>
<evidence type="ECO:0000256" key="5">
    <source>
        <dbReference type="ARBA" id="ARBA00022692"/>
    </source>
</evidence>
<organism evidence="14 15">
    <name type="scientific">Spirosoma linguale (strain ATCC 33905 / DSM 74 / LMG 10896 / Claus 1)</name>
    <dbReference type="NCBI Taxonomy" id="504472"/>
    <lineage>
        <taxon>Bacteria</taxon>
        <taxon>Pseudomonadati</taxon>
        <taxon>Bacteroidota</taxon>
        <taxon>Cytophagia</taxon>
        <taxon>Cytophagales</taxon>
        <taxon>Cytophagaceae</taxon>
        <taxon>Spirosoma</taxon>
    </lineage>
</organism>
<evidence type="ECO:0000256" key="11">
    <source>
        <dbReference type="HAMAP-Rule" id="MF_01393"/>
    </source>
</evidence>
<keyword evidence="11" id="KW-0997">Cell inner membrane</keyword>
<keyword evidence="8 11" id="KW-0406">Ion transport</keyword>
<evidence type="ECO:0000256" key="13">
    <source>
        <dbReference type="SAM" id="SignalP"/>
    </source>
</evidence>
<keyword evidence="13" id="KW-0732">Signal</keyword>
<evidence type="ECO:0000256" key="12">
    <source>
        <dbReference type="RuleBase" id="RU000483"/>
    </source>
</evidence>
<keyword evidence="3 11" id="KW-0813">Transport</keyword>
<gene>
    <name evidence="11" type="primary">atpB</name>
    <name evidence="14" type="ordered locus">Slin_3216</name>
</gene>
<keyword evidence="4 11" id="KW-0138">CF(0)</keyword>
<comment type="function">
    <text evidence="11 12">Key component of the proton channel; it plays a direct role in the translocation of protons across the membrane.</text>
</comment>
<evidence type="ECO:0000256" key="2">
    <source>
        <dbReference type="ARBA" id="ARBA00006810"/>
    </source>
</evidence>
<dbReference type="SUPFAM" id="SSF81336">
    <property type="entry name" value="F1F0 ATP synthase subunit A"/>
    <property type="match status" value="1"/>
</dbReference>
<comment type="similarity">
    <text evidence="2 11 12">Belongs to the ATPase A chain family.</text>
</comment>
<evidence type="ECO:0000256" key="7">
    <source>
        <dbReference type="ARBA" id="ARBA00022989"/>
    </source>
</evidence>
<feature type="transmembrane region" description="Helical" evidence="11">
    <location>
        <begin position="313"/>
        <end position="340"/>
    </location>
</feature>
<feature type="signal peptide" evidence="13">
    <location>
        <begin position="1"/>
        <end position="25"/>
    </location>
</feature>
<feature type="chain" id="PRO_5003033994" description="ATP synthase subunit a" evidence="13">
    <location>
        <begin position="26"/>
        <end position="373"/>
    </location>
</feature>
<keyword evidence="11" id="KW-1003">Cell membrane</keyword>
<dbReference type="HAMAP" id="MF_01393">
    <property type="entry name" value="ATP_synth_a_bact"/>
    <property type="match status" value="1"/>
</dbReference>
<feature type="transmembrane region" description="Helical" evidence="11">
    <location>
        <begin position="253"/>
        <end position="273"/>
    </location>
</feature>
<dbReference type="STRING" id="504472.Slin_3216"/>
<keyword evidence="5 11" id="KW-0812">Transmembrane</keyword>
<evidence type="ECO:0000256" key="9">
    <source>
        <dbReference type="ARBA" id="ARBA00023136"/>
    </source>
</evidence>
<dbReference type="GO" id="GO:0045259">
    <property type="term" value="C:proton-transporting ATP synthase complex"/>
    <property type="evidence" value="ECO:0007669"/>
    <property type="project" value="UniProtKB-KW"/>
</dbReference>
<dbReference type="PANTHER" id="PTHR11410">
    <property type="entry name" value="ATP SYNTHASE SUBUNIT A"/>
    <property type="match status" value="1"/>
</dbReference>
<keyword evidence="9 11" id="KW-0472">Membrane</keyword>
<keyword evidence="15" id="KW-1185">Reference proteome</keyword>
<reference evidence="14 15" key="1">
    <citation type="journal article" date="2010" name="Stand. Genomic Sci.">
        <title>Complete genome sequence of Spirosoma linguale type strain (1).</title>
        <authorList>
            <person name="Lail K."/>
            <person name="Sikorski J."/>
            <person name="Saunders E."/>
            <person name="Lapidus A."/>
            <person name="Glavina Del Rio T."/>
            <person name="Copeland A."/>
            <person name="Tice H."/>
            <person name="Cheng J.-F."/>
            <person name="Lucas S."/>
            <person name="Nolan M."/>
            <person name="Bruce D."/>
            <person name="Goodwin L."/>
            <person name="Pitluck S."/>
            <person name="Ivanova N."/>
            <person name="Mavromatis K."/>
            <person name="Ovchinnikova G."/>
            <person name="Pati A."/>
            <person name="Chen A."/>
            <person name="Palaniappan K."/>
            <person name="Land M."/>
            <person name="Hauser L."/>
            <person name="Chang Y.-J."/>
            <person name="Jeffries C.D."/>
            <person name="Chain P."/>
            <person name="Brettin T."/>
            <person name="Detter J.C."/>
            <person name="Schuetze A."/>
            <person name="Rohde M."/>
            <person name="Tindall B.J."/>
            <person name="Goeker M."/>
            <person name="Bristow J."/>
            <person name="Eisen J.A."/>
            <person name="Markowitz V."/>
            <person name="Hugenholtz P."/>
            <person name="Kyrpides N.C."/>
            <person name="Klenk H.-P."/>
            <person name="Chen F."/>
        </authorList>
    </citation>
    <scope>NUCLEOTIDE SEQUENCE [LARGE SCALE GENOMIC DNA]</scope>
    <source>
        <strain evidence="15">ATCC 33905 / DSM 74 / LMG 10896 / Claus 1</strain>
    </source>
</reference>
<dbReference type="NCBIfam" id="TIGR01131">
    <property type="entry name" value="ATP_synt_6_or_A"/>
    <property type="match status" value="1"/>
</dbReference>
<dbReference type="PANTHER" id="PTHR11410:SF0">
    <property type="entry name" value="ATP SYNTHASE SUBUNIT A"/>
    <property type="match status" value="1"/>
</dbReference>
<feature type="transmembrane region" description="Helical" evidence="11">
    <location>
        <begin position="134"/>
        <end position="151"/>
    </location>
</feature>
<dbReference type="GO" id="GO:0046933">
    <property type="term" value="F:proton-transporting ATP synthase activity, rotational mechanism"/>
    <property type="evidence" value="ECO:0007669"/>
    <property type="project" value="UniProtKB-UniRule"/>
</dbReference>
<dbReference type="Gene3D" id="1.20.120.220">
    <property type="entry name" value="ATP synthase, F0 complex, subunit A"/>
    <property type="match status" value="1"/>
</dbReference>
<comment type="subcellular location">
    <subcellularLocation>
        <location evidence="11">Cell inner membrane</location>
        <topology evidence="11">Multi-pass membrane protein</topology>
    </subcellularLocation>
    <subcellularLocation>
        <location evidence="12">Cell membrane</location>
        <topology evidence="12">Multi-pass membrane protein</topology>
    </subcellularLocation>
    <subcellularLocation>
        <location evidence="1">Membrane</location>
        <topology evidence="1">Multi-pass membrane protein</topology>
    </subcellularLocation>
</comment>
<evidence type="ECO:0000256" key="4">
    <source>
        <dbReference type="ARBA" id="ARBA00022547"/>
    </source>
</evidence>
<proteinExistence type="inferred from homology"/>
<dbReference type="PRINTS" id="PR00123">
    <property type="entry name" value="ATPASEA"/>
</dbReference>
<dbReference type="GO" id="GO:0005886">
    <property type="term" value="C:plasma membrane"/>
    <property type="evidence" value="ECO:0007669"/>
    <property type="project" value="UniProtKB-SubCell"/>
</dbReference>
<dbReference type="RefSeq" id="WP_012927751.1">
    <property type="nucleotide sequence ID" value="NC_013730.1"/>
</dbReference>